<dbReference type="PROSITE" id="PS00379">
    <property type="entry name" value="CDP_ALCOHOL_P_TRANSF"/>
    <property type="match status" value="1"/>
</dbReference>
<evidence type="ECO:0000256" key="4">
    <source>
        <dbReference type="ARBA" id="ARBA00022679"/>
    </source>
</evidence>
<dbReference type="InterPro" id="IPR048254">
    <property type="entry name" value="CDP_ALCOHOL_P_TRANSF_CS"/>
</dbReference>
<keyword evidence="6 11" id="KW-1133">Transmembrane helix</keyword>
<evidence type="ECO:0000313" key="12">
    <source>
        <dbReference type="EMBL" id="SUZ51464.1"/>
    </source>
</evidence>
<evidence type="ECO:0000256" key="5">
    <source>
        <dbReference type="ARBA" id="ARBA00022692"/>
    </source>
</evidence>
<dbReference type="AlphaFoldDB" id="A0A381NBM6"/>
<evidence type="ECO:0000256" key="7">
    <source>
        <dbReference type="ARBA" id="ARBA00023098"/>
    </source>
</evidence>
<dbReference type="EMBL" id="UINC01000222">
    <property type="protein sequence ID" value="SUZ51464.1"/>
    <property type="molecule type" value="Genomic_DNA"/>
</dbReference>
<dbReference type="Pfam" id="PF01066">
    <property type="entry name" value="CDP-OH_P_transf"/>
    <property type="match status" value="1"/>
</dbReference>
<protein>
    <recommendedName>
        <fullName evidence="13">CDP-diacylglycerol--glycerol-3-phosphate 3-phosphatidyltransferase</fullName>
    </recommendedName>
</protein>
<evidence type="ECO:0000256" key="1">
    <source>
        <dbReference type="ARBA" id="ARBA00004141"/>
    </source>
</evidence>
<comment type="subcellular location">
    <subcellularLocation>
        <location evidence="1">Membrane</location>
        <topology evidence="1">Multi-pass membrane protein</topology>
    </subcellularLocation>
</comment>
<keyword evidence="10" id="KW-1208">Phospholipid metabolism</keyword>
<feature type="transmembrane region" description="Helical" evidence="11">
    <location>
        <begin position="143"/>
        <end position="159"/>
    </location>
</feature>
<keyword evidence="9" id="KW-0594">Phospholipid biosynthesis</keyword>
<dbReference type="PANTHER" id="PTHR14269:SF62">
    <property type="entry name" value="CDP-DIACYLGLYCEROL--GLYCEROL-3-PHOSPHATE 3-PHOSPHATIDYLTRANSFERASE 1, CHLOROPLASTIC"/>
    <property type="match status" value="1"/>
</dbReference>
<dbReference type="PANTHER" id="PTHR14269">
    <property type="entry name" value="CDP-DIACYLGLYCEROL--GLYCEROL-3-PHOSPHATE 3-PHOSPHATIDYLTRANSFERASE-RELATED"/>
    <property type="match status" value="1"/>
</dbReference>
<name>A0A381NBM6_9ZZZZ</name>
<evidence type="ECO:0000256" key="10">
    <source>
        <dbReference type="ARBA" id="ARBA00023264"/>
    </source>
</evidence>
<evidence type="ECO:0000256" key="3">
    <source>
        <dbReference type="ARBA" id="ARBA00022516"/>
    </source>
</evidence>
<dbReference type="InterPro" id="IPR004570">
    <property type="entry name" value="Phosphatidylglycerol_P_synth"/>
</dbReference>
<evidence type="ECO:0000256" key="11">
    <source>
        <dbReference type="SAM" id="Phobius"/>
    </source>
</evidence>
<organism evidence="12">
    <name type="scientific">marine metagenome</name>
    <dbReference type="NCBI Taxonomy" id="408172"/>
    <lineage>
        <taxon>unclassified sequences</taxon>
        <taxon>metagenomes</taxon>
        <taxon>ecological metagenomes</taxon>
    </lineage>
</organism>
<feature type="transmembrane region" description="Helical" evidence="11">
    <location>
        <begin position="99"/>
        <end position="122"/>
    </location>
</feature>
<dbReference type="Gene3D" id="1.20.120.1760">
    <property type="match status" value="1"/>
</dbReference>
<gene>
    <name evidence="12" type="ORF">METZ01_LOCUS4318</name>
</gene>
<dbReference type="GO" id="GO:0016020">
    <property type="term" value="C:membrane"/>
    <property type="evidence" value="ECO:0007669"/>
    <property type="project" value="UniProtKB-SubCell"/>
</dbReference>
<dbReference type="InterPro" id="IPR000462">
    <property type="entry name" value="CDP-OH_P_trans"/>
</dbReference>
<keyword evidence="8 11" id="KW-0472">Membrane</keyword>
<feature type="transmembrane region" description="Helical" evidence="11">
    <location>
        <begin position="179"/>
        <end position="204"/>
    </location>
</feature>
<feature type="transmembrane region" description="Helical" evidence="11">
    <location>
        <begin position="33"/>
        <end position="55"/>
    </location>
</feature>
<keyword evidence="3" id="KW-0444">Lipid biosynthesis</keyword>
<dbReference type="NCBIfam" id="TIGR00560">
    <property type="entry name" value="pgsA"/>
    <property type="match status" value="1"/>
</dbReference>
<evidence type="ECO:0000256" key="6">
    <source>
        <dbReference type="ARBA" id="ARBA00022989"/>
    </source>
</evidence>
<evidence type="ECO:0000256" key="9">
    <source>
        <dbReference type="ARBA" id="ARBA00023209"/>
    </source>
</evidence>
<dbReference type="InterPro" id="IPR043130">
    <property type="entry name" value="CDP-OH_PTrfase_TM_dom"/>
</dbReference>
<dbReference type="InterPro" id="IPR050324">
    <property type="entry name" value="CDP-alcohol_PTase-I"/>
</dbReference>
<evidence type="ECO:0000256" key="8">
    <source>
        <dbReference type="ARBA" id="ARBA00023136"/>
    </source>
</evidence>
<accession>A0A381NBM6</accession>
<comment type="similarity">
    <text evidence="2">Belongs to the CDP-alcohol phosphatidyltransferase class-I family.</text>
</comment>
<dbReference type="GO" id="GO:0008444">
    <property type="term" value="F:CDP-diacylglycerol-glycerol-3-phosphate 3-phosphatidyltransferase activity"/>
    <property type="evidence" value="ECO:0007669"/>
    <property type="project" value="InterPro"/>
</dbReference>
<evidence type="ECO:0008006" key="13">
    <source>
        <dbReference type="Google" id="ProtNLM"/>
    </source>
</evidence>
<keyword evidence="5 11" id="KW-0812">Transmembrane</keyword>
<keyword evidence="7" id="KW-0443">Lipid metabolism</keyword>
<evidence type="ECO:0000256" key="2">
    <source>
        <dbReference type="ARBA" id="ARBA00010441"/>
    </source>
</evidence>
<dbReference type="GO" id="GO:0046474">
    <property type="term" value="P:glycerophospholipid biosynthetic process"/>
    <property type="evidence" value="ECO:0007669"/>
    <property type="project" value="TreeGrafter"/>
</dbReference>
<feature type="transmembrane region" description="Helical" evidence="11">
    <location>
        <begin position="7"/>
        <end position="27"/>
    </location>
</feature>
<dbReference type="PIRSF" id="PIRSF000847">
    <property type="entry name" value="Phos_ph_gly_syn"/>
    <property type="match status" value="1"/>
</dbReference>
<sequence length="214" mass="23857">MPKNHLTLPVVITLSRIVACPVIFFAVQAEDVGLRFVAFVIFVLAALSDALDGYIARRYDLVTDLGKLLDPIADKLLLISTFVPIFIISNRGFESEHIPIWGTLPGWVLIVIFGREALITLFRSYGARRGIIIAAGKSGKRKTLLQFLFAGGLLLWYPINMLATAQAWDGVGWVLSEGFFLVWSGITLPLAILMTIYSMLDYLWSYRALLSFKS</sequence>
<keyword evidence="4" id="KW-0808">Transferase</keyword>
<proteinExistence type="inferred from homology"/>
<reference evidence="12" key="1">
    <citation type="submission" date="2018-05" db="EMBL/GenBank/DDBJ databases">
        <authorList>
            <person name="Lanie J.A."/>
            <person name="Ng W.-L."/>
            <person name="Kazmierczak K.M."/>
            <person name="Andrzejewski T.M."/>
            <person name="Davidsen T.M."/>
            <person name="Wayne K.J."/>
            <person name="Tettelin H."/>
            <person name="Glass J.I."/>
            <person name="Rusch D."/>
            <person name="Podicherti R."/>
            <person name="Tsui H.-C.T."/>
            <person name="Winkler M.E."/>
        </authorList>
    </citation>
    <scope>NUCLEOTIDE SEQUENCE</scope>
</reference>